<feature type="compositionally biased region" description="Low complexity" evidence="1">
    <location>
        <begin position="110"/>
        <end position="126"/>
    </location>
</feature>
<comment type="caution">
    <text evidence="2">The sequence shown here is derived from an EMBL/GenBank/DDBJ whole genome shotgun (WGS) entry which is preliminary data.</text>
</comment>
<evidence type="ECO:0000256" key="1">
    <source>
        <dbReference type="SAM" id="MobiDB-lite"/>
    </source>
</evidence>
<gene>
    <name evidence="2" type="ORF">HCJ93_00600</name>
</gene>
<reference evidence="2 3" key="1">
    <citation type="submission" date="2020-03" db="EMBL/GenBank/DDBJ databases">
        <title>WGS of actinomycetes isolated from Thailand.</title>
        <authorList>
            <person name="Thawai C."/>
        </authorList>
    </citation>
    <scope>NUCLEOTIDE SEQUENCE [LARGE SCALE GENOMIC DNA]</scope>
    <source>
        <strain evidence="2 3">SBST2-5</strain>
    </source>
</reference>
<dbReference type="Proteomes" id="UP000730591">
    <property type="component" value="Unassembled WGS sequence"/>
</dbReference>
<feature type="compositionally biased region" description="Low complexity" evidence="1">
    <location>
        <begin position="132"/>
        <end position="146"/>
    </location>
</feature>
<accession>A0ABX0ZXB1</accession>
<feature type="compositionally biased region" description="Low complexity" evidence="1">
    <location>
        <begin position="9"/>
        <end position="30"/>
    </location>
</feature>
<evidence type="ECO:0000313" key="3">
    <source>
        <dbReference type="Proteomes" id="UP000730591"/>
    </source>
</evidence>
<feature type="region of interest" description="Disordered" evidence="1">
    <location>
        <begin position="109"/>
        <end position="205"/>
    </location>
</feature>
<dbReference type="EMBL" id="JAATEM010000001">
    <property type="protein sequence ID" value="NJP48610.1"/>
    <property type="molecule type" value="Genomic_DNA"/>
</dbReference>
<dbReference type="RefSeq" id="WP_167990053.1">
    <property type="nucleotide sequence ID" value="NZ_JAATEM010000001.1"/>
</dbReference>
<sequence length="205" mass="20881">MTTDLDTRSSSTPPAGPAGAAPLGPSLTGGEAFDDTDPTELLGPLPEDLVDSPVLTRPPGDEPAGASRGGLWDRLGDRWATAATAAAAGCVLLGALLGVAKLTEGFPVMGEGTQQAGGAASSTAPPAEEPGQETPAAPASPPAAAAPSPPAEPTPSESQPEWGGALPEQSPAHPDDDPHDDDEEEEEDEDEDDRRDRDEREDDEH</sequence>
<proteinExistence type="predicted"/>
<organism evidence="2 3">
    <name type="scientific">Streptomyces composti</name>
    <dbReference type="NCBI Taxonomy" id="2720025"/>
    <lineage>
        <taxon>Bacteria</taxon>
        <taxon>Bacillati</taxon>
        <taxon>Actinomycetota</taxon>
        <taxon>Actinomycetes</taxon>
        <taxon>Kitasatosporales</taxon>
        <taxon>Streptomycetaceae</taxon>
        <taxon>Streptomyces</taxon>
    </lineage>
</organism>
<feature type="region of interest" description="Disordered" evidence="1">
    <location>
        <begin position="1"/>
        <end position="72"/>
    </location>
</feature>
<name>A0ABX0ZXB1_9ACTN</name>
<protein>
    <submittedName>
        <fullName evidence="2">Uncharacterized protein</fullName>
    </submittedName>
</protein>
<keyword evidence="3" id="KW-1185">Reference proteome</keyword>
<evidence type="ECO:0000313" key="2">
    <source>
        <dbReference type="EMBL" id="NJP48610.1"/>
    </source>
</evidence>
<feature type="compositionally biased region" description="Acidic residues" evidence="1">
    <location>
        <begin position="177"/>
        <end position="205"/>
    </location>
</feature>